<dbReference type="Pfam" id="PF00619">
    <property type="entry name" value="CARD"/>
    <property type="match status" value="1"/>
</dbReference>
<evidence type="ECO:0000256" key="1">
    <source>
        <dbReference type="ARBA" id="ARBA00004496"/>
    </source>
</evidence>
<dbReference type="FunFam" id="1.10.10.10:FF:000204">
    <property type="entry name" value="Apoptotic protease-activating factor 1"/>
    <property type="match status" value="1"/>
</dbReference>
<dbReference type="PRINTS" id="PR00364">
    <property type="entry name" value="DISEASERSIST"/>
</dbReference>
<feature type="domain" description="CARD" evidence="11">
    <location>
        <begin position="1"/>
        <end position="90"/>
    </location>
</feature>
<dbReference type="Ensembl" id="ENSSBOT00000048614.1">
    <property type="protein sequence ID" value="ENSSBOP00000031719.1"/>
    <property type="gene ID" value="ENSSBOG00000031901.1"/>
</dbReference>
<dbReference type="GO" id="GO:0048731">
    <property type="term" value="P:system development"/>
    <property type="evidence" value="ECO:0007669"/>
    <property type="project" value="UniProtKB-ARBA"/>
</dbReference>
<organism evidence="12 13">
    <name type="scientific">Saimiri boliviensis boliviensis</name>
    <name type="common">Bolivian squirrel monkey</name>
    <dbReference type="NCBI Taxonomy" id="39432"/>
    <lineage>
        <taxon>Eukaryota</taxon>
        <taxon>Metazoa</taxon>
        <taxon>Chordata</taxon>
        <taxon>Craniata</taxon>
        <taxon>Vertebrata</taxon>
        <taxon>Euteleostomi</taxon>
        <taxon>Mammalia</taxon>
        <taxon>Eutheria</taxon>
        <taxon>Euarchontoglires</taxon>
        <taxon>Primates</taxon>
        <taxon>Haplorrhini</taxon>
        <taxon>Platyrrhini</taxon>
        <taxon>Cebidae</taxon>
        <taxon>Saimiriinae</taxon>
        <taxon>Saimiri</taxon>
    </lineage>
</organism>
<keyword evidence="3 10" id="KW-0853">WD repeat</keyword>
<dbReference type="FunFam" id="3.40.50.300:FF:000502">
    <property type="entry name" value="Apoptotic protease-activating factor 1"/>
    <property type="match status" value="1"/>
</dbReference>
<dbReference type="SUPFAM" id="SSF50978">
    <property type="entry name" value="WD40 repeat-like"/>
    <property type="match status" value="1"/>
</dbReference>
<evidence type="ECO:0000256" key="8">
    <source>
        <dbReference type="ARBA" id="ARBA00022840"/>
    </source>
</evidence>
<dbReference type="PANTHER" id="PTHR22845">
    <property type="entry name" value="APOPTOTIC PROTEASE-ACTIVATING FACTOR 1"/>
    <property type="match status" value="1"/>
</dbReference>
<dbReference type="GO" id="GO:0043531">
    <property type="term" value="F:ADP binding"/>
    <property type="evidence" value="ECO:0007669"/>
    <property type="project" value="InterPro"/>
</dbReference>
<dbReference type="FunFam" id="1.10.533.10:FF:000014">
    <property type="entry name" value="Apoptotic protease-activating factor 1"/>
    <property type="match status" value="1"/>
</dbReference>
<dbReference type="InterPro" id="IPR002182">
    <property type="entry name" value="NB-ARC"/>
</dbReference>
<dbReference type="InterPro" id="IPR041452">
    <property type="entry name" value="APAF1_C"/>
</dbReference>
<dbReference type="Gene3D" id="2.130.10.10">
    <property type="entry name" value="YVTN repeat-like/Quinoprotein amine dehydrogenase"/>
    <property type="match status" value="2"/>
</dbReference>
<evidence type="ECO:0000256" key="3">
    <source>
        <dbReference type="ARBA" id="ARBA00022574"/>
    </source>
</evidence>
<dbReference type="Pfam" id="PF21296">
    <property type="entry name" value="WHD_APAF1"/>
    <property type="match status" value="1"/>
</dbReference>
<comment type="subcellular location">
    <subcellularLocation>
        <location evidence="1">Cytoplasm</location>
    </subcellularLocation>
</comment>
<dbReference type="Proteomes" id="UP000233220">
    <property type="component" value="Unplaced"/>
</dbReference>
<dbReference type="Gene3D" id="1.10.10.10">
    <property type="entry name" value="Winged helix-like DNA-binding domain superfamily/Winged helix DNA-binding domain"/>
    <property type="match status" value="1"/>
</dbReference>
<dbReference type="PROSITE" id="PS00678">
    <property type="entry name" value="WD_REPEATS_1"/>
    <property type="match status" value="3"/>
</dbReference>
<dbReference type="InterPro" id="IPR036388">
    <property type="entry name" value="WH-like_DNA-bd_sf"/>
</dbReference>
<dbReference type="FunFam" id="2.130.10.10:FF:000135">
    <property type="entry name" value="Apoptotic protease-activating factor 1"/>
    <property type="match status" value="1"/>
</dbReference>
<evidence type="ECO:0000256" key="5">
    <source>
        <dbReference type="ARBA" id="ARBA00022737"/>
    </source>
</evidence>
<evidence type="ECO:0000256" key="4">
    <source>
        <dbReference type="ARBA" id="ARBA00022703"/>
    </source>
</evidence>
<protein>
    <recommendedName>
        <fullName evidence="9">Apoptotic protease-activating factor 1</fullName>
    </recommendedName>
</protein>
<dbReference type="InterPro" id="IPR001680">
    <property type="entry name" value="WD40_rpt"/>
</dbReference>
<dbReference type="PROSITE" id="PS50082">
    <property type="entry name" value="WD_REPEATS_2"/>
    <property type="match status" value="8"/>
</dbReference>
<evidence type="ECO:0000313" key="12">
    <source>
        <dbReference type="Ensembl" id="ENSSBOP00000031719.1"/>
    </source>
</evidence>
<evidence type="ECO:0000256" key="7">
    <source>
        <dbReference type="ARBA" id="ARBA00022837"/>
    </source>
</evidence>
<accession>A0A2K6UII3</accession>
<dbReference type="Gene3D" id="1.10.8.430">
    <property type="entry name" value="Helical domain of apoptotic protease-activating factors"/>
    <property type="match status" value="1"/>
</dbReference>
<feature type="repeat" description="WD" evidence="10">
    <location>
        <begin position="653"/>
        <end position="694"/>
    </location>
</feature>
<keyword evidence="4" id="KW-0053">Apoptosis</keyword>
<evidence type="ECO:0000259" key="11">
    <source>
        <dbReference type="PROSITE" id="PS50209"/>
    </source>
</evidence>
<keyword evidence="7" id="KW-0106">Calcium</keyword>
<keyword evidence="6" id="KW-0547">Nucleotide-binding</keyword>
<name>A0A2K6UII3_SAIBB</name>
<dbReference type="GO" id="GO:0005524">
    <property type="term" value="F:ATP binding"/>
    <property type="evidence" value="ECO:0007669"/>
    <property type="project" value="UniProtKB-KW"/>
</dbReference>
<dbReference type="Pfam" id="PF17908">
    <property type="entry name" value="APAF1_C"/>
    <property type="match status" value="1"/>
</dbReference>
<dbReference type="InterPro" id="IPR037963">
    <property type="entry name" value="APAF1_CARD_dom"/>
</dbReference>
<dbReference type="Gene3D" id="1.10.533.10">
    <property type="entry name" value="Death Domain, Fas"/>
    <property type="match status" value="1"/>
</dbReference>
<reference evidence="12" key="2">
    <citation type="submission" date="2025-09" db="UniProtKB">
        <authorList>
            <consortium name="Ensembl"/>
        </authorList>
    </citation>
    <scope>IDENTIFICATION</scope>
</reference>
<dbReference type="InterPro" id="IPR019775">
    <property type="entry name" value="WD40_repeat_CS"/>
</dbReference>
<dbReference type="PANTHER" id="PTHR22845:SF5">
    <property type="entry name" value="APOPTOTIC PROTEASE-ACTIVATING FACTOR 1"/>
    <property type="match status" value="1"/>
</dbReference>
<evidence type="ECO:0000256" key="6">
    <source>
        <dbReference type="ARBA" id="ARBA00022741"/>
    </source>
</evidence>
<feature type="repeat" description="WD" evidence="10">
    <location>
        <begin position="739"/>
        <end position="780"/>
    </location>
</feature>
<dbReference type="InterPro" id="IPR020472">
    <property type="entry name" value="WD40_PAC1"/>
</dbReference>
<feature type="repeat" description="WD" evidence="10">
    <location>
        <begin position="1041"/>
        <end position="1082"/>
    </location>
</feature>
<dbReference type="GO" id="GO:0006915">
    <property type="term" value="P:apoptotic process"/>
    <property type="evidence" value="ECO:0007669"/>
    <property type="project" value="UniProtKB-KW"/>
</dbReference>
<keyword evidence="2" id="KW-0963">Cytoplasm</keyword>
<dbReference type="InterPro" id="IPR001315">
    <property type="entry name" value="CARD"/>
</dbReference>
<dbReference type="Gene3D" id="3.40.50.300">
    <property type="entry name" value="P-loop containing nucleotide triphosphate hydrolases"/>
    <property type="match status" value="1"/>
</dbReference>
<feature type="repeat" description="WD" evidence="10">
    <location>
        <begin position="878"/>
        <end position="919"/>
    </location>
</feature>
<dbReference type="AlphaFoldDB" id="A0A2K6UII3"/>
<dbReference type="GeneTree" id="ENSGT00940000157710"/>
<dbReference type="PRINTS" id="PR00320">
    <property type="entry name" value="GPROTEINBRPT"/>
</dbReference>
<keyword evidence="5" id="KW-0677">Repeat</keyword>
<dbReference type="InterPro" id="IPR027417">
    <property type="entry name" value="P-loop_NTPase"/>
</dbReference>
<dbReference type="InterPro" id="IPR015943">
    <property type="entry name" value="WD40/YVTN_repeat-like_dom_sf"/>
</dbReference>
<evidence type="ECO:0000256" key="2">
    <source>
        <dbReference type="ARBA" id="ARBA00022490"/>
    </source>
</evidence>
<evidence type="ECO:0000313" key="13">
    <source>
        <dbReference type="Proteomes" id="UP000233220"/>
    </source>
</evidence>
<feature type="repeat" description="WD" evidence="10">
    <location>
        <begin position="958"/>
        <end position="998"/>
    </location>
</feature>
<proteinExistence type="predicted"/>
<dbReference type="Pfam" id="PF00400">
    <property type="entry name" value="WD40"/>
    <property type="match status" value="9"/>
</dbReference>
<dbReference type="CDD" id="cd00200">
    <property type="entry name" value="WD40"/>
    <property type="match status" value="2"/>
</dbReference>
<dbReference type="Pfam" id="PF00931">
    <property type="entry name" value="NB-ARC"/>
    <property type="match status" value="1"/>
</dbReference>
<keyword evidence="8" id="KW-0067">ATP-binding</keyword>
<dbReference type="InterPro" id="IPR048975">
    <property type="entry name" value="WHD_APAF1"/>
</dbReference>
<dbReference type="GO" id="GO:0005829">
    <property type="term" value="C:cytosol"/>
    <property type="evidence" value="ECO:0007669"/>
    <property type="project" value="UniProtKB-ARBA"/>
</dbReference>
<dbReference type="FunFam" id="1.25.40.370:FF:000001">
    <property type="entry name" value="Apoptotic protease-activating factor 1"/>
    <property type="match status" value="1"/>
</dbReference>
<feature type="repeat" description="WD" evidence="10">
    <location>
        <begin position="611"/>
        <end position="652"/>
    </location>
</feature>
<dbReference type="SMART" id="SM00320">
    <property type="entry name" value="WD40"/>
    <property type="match status" value="12"/>
</dbReference>
<keyword evidence="13" id="KW-1185">Reference proteome</keyword>
<dbReference type="Gene3D" id="1.25.40.370">
    <property type="match status" value="1"/>
</dbReference>
<dbReference type="FunFam" id="2.130.10.10:FF:000196">
    <property type="entry name" value="Apoptotic protease-activating factor 1"/>
    <property type="match status" value="1"/>
</dbReference>
<dbReference type="InterPro" id="IPR042197">
    <property type="entry name" value="Apaf_helical"/>
</dbReference>
<dbReference type="PROSITE" id="PS50209">
    <property type="entry name" value="CARD"/>
    <property type="match status" value="1"/>
</dbReference>
<evidence type="ECO:0000256" key="10">
    <source>
        <dbReference type="PROSITE-ProRule" id="PRU00221"/>
    </source>
</evidence>
<dbReference type="SUPFAM" id="SSF47986">
    <property type="entry name" value="DEATH domain"/>
    <property type="match status" value="1"/>
</dbReference>
<dbReference type="CDD" id="cd08323">
    <property type="entry name" value="CARD_APAF1"/>
    <property type="match status" value="1"/>
</dbReference>
<dbReference type="SUPFAM" id="SSF52540">
    <property type="entry name" value="P-loop containing nucleoside triphosphate hydrolases"/>
    <property type="match status" value="1"/>
</dbReference>
<gene>
    <name evidence="12" type="primary">APAF1</name>
</gene>
<dbReference type="InterPro" id="IPR011047">
    <property type="entry name" value="Quinoprotein_ADH-like_sf"/>
</dbReference>
<dbReference type="InterPro" id="IPR011029">
    <property type="entry name" value="DEATH-like_dom_sf"/>
</dbReference>
<dbReference type="SUPFAM" id="SSF50998">
    <property type="entry name" value="Quinoprotein alcohol dehydrogenase-like"/>
    <property type="match status" value="1"/>
</dbReference>
<reference evidence="12" key="1">
    <citation type="submission" date="2025-08" db="UniProtKB">
        <authorList>
            <consortium name="Ensembl"/>
        </authorList>
    </citation>
    <scope>IDENTIFICATION</scope>
</reference>
<feature type="repeat" description="WD" evidence="10">
    <location>
        <begin position="695"/>
        <end position="738"/>
    </location>
</feature>
<evidence type="ECO:0000256" key="9">
    <source>
        <dbReference type="ARBA" id="ARBA00073202"/>
    </source>
</evidence>
<dbReference type="PROSITE" id="PS50294">
    <property type="entry name" value="WD_REPEATS_REGION"/>
    <property type="match status" value="4"/>
</dbReference>
<dbReference type="FunFam" id="1.10.8.430:FF:000001">
    <property type="entry name" value="Apoptotic protease-activating factor 1"/>
    <property type="match status" value="1"/>
</dbReference>
<feature type="repeat" description="WD" evidence="10">
    <location>
        <begin position="999"/>
        <end position="1033"/>
    </location>
</feature>
<dbReference type="GO" id="GO:0042981">
    <property type="term" value="P:regulation of apoptotic process"/>
    <property type="evidence" value="ECO:0007669"/>
    <property type="project" value="InterPro"/>
</dbReference>
<dbReference type="InterPro" id="IPR036322">
    <property type="entry name" value="WD40_repeat_dom_sf"/>
</dbReference>
<sequence>MDAKARNCLLQHREVLEKDIKTSYIMDHMISDGFLTISEEEKVRNEPTQQQRAAMLIKMILKKDNGSYISFYNALLHEGYKDLAALLHDGIPVVSSSSGKDSVSGITSYVRTVLCEGGVPQRPVVFVARKKLVNAIQQKLSKLNGEPGWVTIYGMAGCGKSVLAAEAVRDHSLLKRCFPGGVHWVSVGKQDKSGLLMKLQNLCTRLDQDESFSQRLPLNIEEAKDRLRILMLHKHPSSLLILDDIWDPWVLKAFDNQCQILLTTRDKSVTDSVMGPKYVVPVESSLGKEKGLEILSLFVNMKKADLPEQAHSIIKECKGSPLVVSLIGALLRDFPNRWEYYLRQLQNKQFKRIRKSSSYDYEALDEAMSISVEMLREDIKNYYTDLSILPKDVKVPTKVLCILWDMETEEVEDILQEFVNKSLLFCDRNGKSFRYYLHDLQVDFLTEKNCSQLQDLHKKIITQFQRYYQLPSLLPDQEDCMYWYNFLAYHMASAKMHKELCALMFSLDWIKAKTELVGPAHLIHEFVEYRHILDEKDCAVSENFQEFLSLNGHLLGRQPFPNIVQLGLCEPETSEVYQQAKLQAKQEVDNGTLYLEWINKKTIMNLSRLVVRPHTDAVYHACFSEDGQRIASCGADKTLQVFKAETGEKLLEIKAHEDEVLCCAFSTDDRFIATCSVDKKVKIWNSMTGELVHNYDEHSEQVNCCHFTNSSHHFLLATGSSDCVLKLWDLNQKQCRNTLFGHINSVNHCRFSPDDKLLASCSADGTLKLWDTTSANERKSINVKQFFLNSEDPQEDMDVIVKCCSWSADGARIMVAAKNKIFLFDIHTSDLLGEIHMGHHSTIQYCDFFPQNHLAVVALSQYCVELWNIDSRSKVADCRGHLSWVHGVMFSPDGSSFLTSSDDQTIRLINGKTGQIDYLTEAQVSCCCLSPHLQYIAFGDENGAIEVWNWQLEEYDVLQAHQETVKDFRLLKNSRLLSWSFDGTVKVWNIITGKVEKDFVCHQGTVLSCDISHDATKFSSTSADKTAKIWSFDLLSPLHELRGHNGCVRCCAFSVDSTLLATGDDNGEIRIWNVSNGELLHLCAPLSEEGAATHGGWVTDLCFSPDGKMLISAGGYLKWWNVVTGQSLQTFYTNGTNLKKIHVSPDFKTYVTVDNLGILYILQTLE</sequence>